<keyword evidence="3" id="KW-1185">Reference proteome</keyword>
<evidence type="ECO:0000313" key="3">
    <source>
        <dbReference type="Proteomes" id="UP000663791"/>
    </source>
</evidence>
<gene>
    <name evidence="2" type="ORF">JK386_12470</name>
</gene>
<evidence type="ECO:0000256" key="1">
    <source>
        <dbReference type="SAM" id="MobiDB-lite"/>
    </source>
</evidence>
<dbReference type="EMBL" id="JAERTX010000010">
    <property type="protein sequence ID" value="MBM9460720.1"/>
    <property type="molecule type" value="Genomic_DNA"/>
</dbReference>
<protein>
    <submittedName>
        <fullName evidence="2">Uncharacterized protein</fullName>
    </submittedName>
</protein>
<evidence type="ECO:0000313" key="2">
    <source>
        <dbReference type="EMBL" id="MBM9460720.1"/>
    </source>
</evidence>
<dbReference type="Proteomes" id="UP000663791">
    <property type="component" value="Unassembled WGS sequence"/>
</dbReference>
<feature type="compositionally biased region" description="Pro residues" evidence="1">
    <location>
        <begin position="510"/>
        <end position="525"/>
    </location>
</feature>
<dbReference type="RefSeq" id="WP_205292026.1">
    <property type="nucleotide sequence ID" value="NZ_CP074406.1"/>
</dbReference>
<proteinExistence type="predicted"/>
<comment type="caution">
    <text evidence="2">The sequence shown here is derived from an EMBL/GenBank/DDBJ whole genome shotgun (WGS) entry which is preliminary data.</text>
</comment>
<reference evidence="2" key="1">
    <citation type="submission" date="2021-01" db="EMBL/GenBank/DDBJ databases">
        <title>Novel species in genus Nocardioides.</title>
        <authorList>
            <person name="Zhang G."/>
        </authorList>
    </citation>
    <scope>NUCLEOTIDE SEQUENCE</scope>
    <source>
        <strain evidence="2">Zg-536</strain>
    </source>
</reference>
<dbReference type="AlphaFoldDB" id="A0A939BZ68"/>
<feature type="region of interest" description="Disordered" evidence="1">
    <location>
        <begin position="484"/>
        <end position="525"/>
    </location>
</feature>
<accession>A0A939BZ68</accession>
<name>A0A939BZ68_9ACTN</name>
<sequence>MSEYSTGTLKTLVGKIKQAAIDAFMCEETWGGSDGVGISGWTIQGDLYFYVHPTSGSFGPITEEVTRPGADGEGGGRWKMRVPMAPDPDEEDRYVDDFDSIRRRIDEVFEPWFTREIPDPDAFDAPIGHLQAAIADLTLNSDGEEFSAGDIRALIRTQLHRINGGDYTGWSGKTVRAFENSYGEVRCATVTQNQRALLTRLAQALCAEQQIWFEARPAIMTIADGALAAFNAVAKDGDTESAALAWKIVSGVTGIIADAVPGGKVISKTISAAAVAMDVAKLFGTPEPPSEQKPGPISGGSFEAVMSSLEEAERALGLDIYEAEYYVWETLKKATDLASRDDRIDDFHIHRGRGIRERDDQTGTDWSEPNSLAFNADLFEEIGRYTLPSLGAILVGSADEAALSKASVWERDYRVGWGTRGAQSGYESSLDWAVQLMRSSGRDLVEAGEHCMIAAGYIRTADEETDRAFRAQYDKLDVGVTDYAGDTALPAPDPDEGTLAGPGAPGDPYHVPPRPGGPRGRPIPY</sequence>
<organism evidence="2 3">
    <name type="scientific">Nocardioides faecalis</name>
    <dbReference type="NCBI Taxonomy" id="2803858"/>
    <lineage>
        <taxon>Bacteria</taxon>
        <taxon>Bacillati</taxon>
        <taxon>Actinomycetota</taxon>
        <taxon>Actinomycetes</taxon>
        <taxon>Propionibacteriales</taxon>
        <taxon>Nocardioidaceae</taxon>
        <taxon>Nocardioides</taxon>
    </lineage>
</organism>